<dbReference type="RefSeq" id="WP_105187060.1">
    <property type="nucleotide sequence ID" value="NZ_BAAAGO010000009.1"/>
</dbReference>
<dbReference type="EMBL" id="LT985188">
    <property type="protein sequence ID" value="SPD88584.1"/>
    <property type="molecule type" value="Genomic_DNA"/>
</dbReference>
<dbReference type="Proteomes" id="UP000238164">
    <property type="component" value="Chromosome 1"/>
</dbReference>
<gene>
    <name evidence="2" type="ORF">MPLG2_3554</name>
</gene>
<protein>
    <recommendedName>
        <fullName evidence="1">VOC domain-containing protein</fullName>
    </recommendedName>
</protein>
<dbReference type="SUPFAM" id="SSF54593">
    <property type="entry name" value="Glyoxalase/Bleomycin resistance protein/Dihydroxybiphenyl dioxygenase"/>
    <property type="match status" value="1"/>
</dbReference>
<dbReference type="AlphaFoldDB" id="A0A2N9JKL6"/>
<dbReference type="PANTHER" id="PTHR35908:SF1">
    <property type="entry name" value="CONSERVED PROTEIN"/>
    <property type="match status" value="1"/>
</dbReference>
<dbReference type="PANTHER" id="PTHR35908">
    <property type="entry name" value="HYPOTHETICAL FUSION PROTEIN"/>
    <property type="match status" value="1"/>
</dbReference>
<feature type="domain" description="VOC" evidence="1">
    <location>
        <begin position="5"/>
        <end position="124"/>
    </location>
</feature>
<dbReference type="PROSITE" id="PS51819">
    <property type="entry name" value="VOC"/>
    <property type="match status" value="1"/>
</dbReference>
<dbReference type="KEGG" id="mgg:MPLG2_3554"/>
<organism evidence="2 3">
    <name type="scientific">Micropruina glycogenica</name>
    <dbReference type="NCBI Taxonomy" id="75385"/>
    <lineage>
        <taxon>Bacteria</taxon>
        <taxon>Bacillati</taxon>
        <taxon>Actinomycetota</taxon>
        <taxon>Actinomycetes</taxon>
        <taxon>Propionibacteriales</taxon>
        <taxon>Nocardioidaceae</taxon>
        <taxon>Micropruina</taxon>
    </lineage>
</organism>
<evidence type="ECO:0000313" key="3">
    <source>
        <dbReference type="Proteomes" id="UP000238164"/>
    </source>
</evidence>
<sequence length="124" mass="13525">MQGIRLSTVTLGAPDPVSLARFYARLLGWQLGPTDDLSWVAVRNPDGGVGIACQLEPNHVHPVWPGGPGDQQMQLHLEIQVDDLQAGLRHALQCGARMAPYQPQADVRVCLDPAGHPFCLWIET</sequence>
<dbReference type="Pfam" id="PF18029">
    <property type="entry name" value="Glyoxalase_6"/>
    <property type="match status" value="1"/>
</dbReference>
<dbReference type="OrthoDB" id="1645442at2"/>
<proteinExistence type="predicted"/>
<dbReference type="CDD" id="cd06587">
    <property type="entry name" value="VOC"/>
    <property type="match status" value="1"/>
</dbReference>
<evidence type="ECO:0000259" key="1">
    <source>
        <dbReference type="PROSITE" id="PS51819"/>
    </source>
</evidence>
<evidence type="ECO:0000313" key="2">
    <source>
        <dbReference type="EMBL" id="SPD88584.1"/>
    </source>
</evidence>
<dbReference type="InterPro" id="IPR041581">
    <property type="entry name" value="Glyoxalase_6"/>
</dbReference>
<dbReference type="InterPro" id="IPR029068">
    <property type="entry name" value="Glyas_Bleomycin-R_OHBP_Dase"/>
</dbReference>
<reference evidence="2 3" key="1">
    <citation type="submission" date="2018-02" db="EMBL/GenBank/DDBJ databases">
        <authorList>
            <person name="Cohen D.B."/>
            <person name="Kent A.D."/>
        </authorList>
    </citation>
    <scope>NUCLEOTIDE SEQUENCE [LARGE SCALE GENOMIC DNA]</scope>
    <source>
        <strain evidence="2">1</strain>
    </source>
</reference>
<dbReference type="InterPro" id="IPR037523">
    <property type="entry name" value="VOC_core"/>
</dbReference>
<accession>A0A2N9JKL6</accession>
<keyword evidence="3" id="KW-1185">Reference proteome</keyword>
<name>A0A2N9JKL6_9ACTN</name>
<dbReference type="Gene3D" id="3.10.180.10">
    <property type="entry name" value="2,3-Dihydroxybiphenyl 1,2-Dioxygenase, domain 1"/>
    <property type="match status" value="1"/>
</dbReference>